<dbReference type="Pfam" id="PF00885">
    <property type="entry name" value="DMRL_synthase"/>
    <property type="match status" value="1"/>
</dbReference>
<dbReference type="Proteomes" id="UP000677244">
    <property type="component" value="Unassembled WGS sequence"/>
</dbReference>
<feature type="binding site" evidence="7">
    <location>
        <position position="36"/>
    </location>
    <ligand>
        <name>5-amino-6-(D-ribitylamino)uracil</name>
        <dbReference type="ChEBI" id="CHEBI:15934"/>
    </ligand>
</feature>
<dbReference type="InterPro" id="IPR034964">
    <property type="entry name" value="LS"/>
</dbReference>
<evidence type="ECO:0000256" key="4">
    <source>
        <dbReference type="ARBA" id="ARBA00022619"/>
    </source>
</evidence>
<evidence type="ECO:0000313" key="8">
    <source>
        <dbReference type="EMBL" id="MBO9201808.1"/>
    </source>
</evidence>
<dbReference type="NCBIfam" id="TIGR00114">
    <property type="entry name" value="lumazine-synth"/>
    <property type="match status" value="1"/>
</dbReference>
<protein>
    <recommendedName>
        <fullName evidence="3 7">6,7-dimethyl-8-ribityllumazine synthase</fullName>
        <shortName evidence="7">DMRL synthase</shortName>
        <shortName evidence="7">LS</shortName>
        <shortName evidence="7">Lumazine synthase</shortName>
        <ecNumber evidence="3 7">2.5.1.78</ecNumber>
    </recommendedName>
</protein>
<keyword evidence="9" id="KW-1185">Reference proteome</keyword>
<evidence type="ECO:0000256" key="2">
    <source>
        <dbReference type="ARBA" id="ARBA00007424"/>
    </source>
</evidence>
<dbReference type="Gene3D" id="3.40.50.960">
    <property type="entry name" value="Lumazine/riboflavin synthase"/>
    <property type="match status" value="1"/>
</dbReference>
<comment type="function">
    <text evidence="7">Catalyzes the formation of 6,7-dimethyl-8-ribityllumazine by condensation of 5-amino-6-(D-ribitylamino)uracil with 3,4-dihydroxy-2-butanone 4-phosphate. This is the penultimate step in the biosynthesis of riboflavin.</text>
</comment>
<evidence type="ECO:0000313" key="9">
    <source>
        <dbReference type="Proteomes" id="UP000677244"/>
    </source>
</evidence>
<dbReference type="CDD" id="cd09209">
    <property type="entry name" value="Lumazine_synthase-I"/>
    <property type="match status" value="1"/>
</dbReference>
<evidence type="ECO:0000256" key="7">
    <source>
        <dbReference type="HAMAP-Rule" id="MF_00178"/>
    </source>
</evidence>
<comment type="catalytic activity">
    <reaction evidence="6 7">
        <text>(2S)-2-hydroxy-3-oxobutyl phosphate + 5-amino-6-(D-ribitylamino)uracil = 6,7-dimethyl-8-(1-D-ribityl)lumazine + phosphate + 2 H2O + H(+)</text>
        <dbReference type="Rhea" id="RHEA:26152"/>
        <dbReference type="ChEBI" id="CHEBI:15377"/>
        <dbReference type="ChEBI" id="CHEBI:15378"/>
        <dbReference type="ChEBI" id="CHEBI:15934"/>
        <dbReference type="ChEBI" id="CHEBI:43474"/>
        <dbReference type="ChEBI" id="CHEBI:58201"/>
        <dbReference type="ChEBI" id="CHEBI:58830"/>
        <dbReference type="EC" id="2.5.1.78"/>
    </reaction>
</comment>
<gene>
    <name evidence="7" type="primary">ribH</name>
    <name evidence="8" type="ORF">J7I42_16110</name>
</gene>
<reference evidence="8 9" key="1">
    <citation type="submission" date="2021-03" db="EMBL/GenBank/DDBJ databases">
        <title>Assistant Professor.</title>
        <authorList>
            <person name="Huq M.A."/>
        </authorList>
    </citation>
    <scope>NUCLEOTIDE SEQUENCE [LARGE SCALE GENOMIC DNA]</scope>
    <source>
        <strain evidence="8 9">MAH-29</strain>
    </source>
</reference>
<dbReference type="InterPro" id="IPR002180">
    <property type="entry name" value="LS/RS"/>
</dbReference>
<dbReference type="InterPro" id="IPR036467">
    <property type="entry name" value="LS/RS_sf"/>
</dbReference>
<keyword evidence="5 7" id="KW-0808">Transferase</keyword>
<dbReference type="EC" id="2.5.1.78" evidence="3 7"/>
<feature type="binding site" evidence="7">
    <location>
        <begin position="68"/>
        <end position="70"/>
    </location>
    <ligand>
        <name>5-amino-6-(D-ribitylamino)uracil</name>
        <dbReference type="ChEBI" id="CHEBI:15934"/>
    </ligand>
</feature>
<name>A0ABS3YVM8_9BACT</name>
<comment type="caution">
    <text evidence="8">The sequence shown here is derived from an EMBL/GenBank/DDBJ whole genome shotgun (WGS) entry which is preliminary data.</text>
</comment>
<evidence type="ECO:0000256" key="5">
    <source>
        <dbReference type="ARBA" id="ARBA00022679"/>
    </source>
</evidence>
<dbReference type="PANTHER" id="PTHR21058:SF0">
    <property type="entry name" value="6,7-DIMETHYL-8-RIBITYLLUMAZINE SYNTHASE"/>
    <property type="match status" value="1"/>
</dbReference>
<keyword evidence="4 7" id="KW-0686">Riboflavin biosynthesis</keyword>
<evidence type="ECO:0000256" key="3">
    <source>
        <dbReference type="ARBA" id="ARBA00012664"/>
    </source>
</evidence>
<dbReference type="HAMAP" id="MF_00178">
    <property type="entry name" value="Lumazine_synth"/>
    <property type="match status" value="1"/>
</dbReference>
<proteinExistence type="inferred from homology"/>
<comment type="pathway">
    <text evidence="1 7">Cofactor biosynthesis; riboflavin biosynthesis; riboflavin from 2-hydroxy-3-oxobutyl phosphate and 5-amino-6-(D-ribitylamino)uracil: step 1/2.</text>
</comment>
<evidence type="ECO:0000256" key="1">
    <source>
        <dbReference type="ARBA" id="ARBA00004917"/>
    </source>
</evidence>
<feature type="active site" description="Proton donor" evidence="7">
    <location>
        <position position="105"/>
    </location>
</feature>
<dbReference type="RefSeq" id="WP_209139865.1">
    <property type="nucleotide sequence ID" value="NZ_JAGHKO010000004.1"/>
</dbReference>
<organism evidence="8 9">
    <name type="scientific">Niastella soli</name>
    <dbReference type="NCBI Taxonomy" id="2821487"/>
    <lineage>
        <taxon>Bacteria</taxon>
        <taxon>Pseudomonadati</taxon>
        <taxon>Bacteroidota</taxon>
        <taxon>Chitinophagia</taxon>
        <taxon>Chitinophagales</taxon>
        <taxon>Chitinophagaceae</taxon>
        <taxon>Niastella</taxon>
    </lineage>
</organism>
<dbReference type="PANTHER" id="PTHR21058">
    <property type="entry name" value="6,7-DIMETHYL-8-RIBITYLLUMAZINE SYNTHASE DMRL SYNTHASE LUMAZINE SYNTHASE"/>
    <property type="match status" value="1"/>
</dbReference>
<feature type="binding site" evidence="7">
    <location>
        <position position="144"/>
    </location>
    <ligand>
        <name>(2S)-2-hydroxy-3-oxobutyl phosphate</name>
        <dbReference type="ChEBI" id="CHEBI:58830"/>
    </ligand>
</feature>
<accession>A0ABS3YVM8</accession>
<comment type="similarity">
    <text evidence="2 7">Belongs to the DMRL synthase family.</text>
</comment>
<feature type="binding site" evidence="7">
    <location>
        <begin position="97"/>
        <end position="99"/>
    </location>
    <ligand>
        <name>5-amino-6-(D-ribitylamino)uracil</name>
        <dbReference type="ChEBI" id="CHEBI:15934"/>
    </ligand>
</feature>
<sequence>MKPETKNMAEVSNSKLLQIDTGIHKNACIVIVRTEWNAAILDELEKGCFTVFEREGVKNVKVVTVPGAFEIPFGIKSYWDSNKYKVDRPHAFIALGCVLRGDTPHFDYVCQGVTNGVTQLNLTLPVPVIFGVLTVDNDQQAQERIGGKHGHKGEEAAITALKMISLAQSFKNNH</sequence>
<feature type="binding site" evidence="7">
    <location>
        <position position="130"/>
    </location>
    <ligand>
        <name>5-amino-6-(D-ribitylamino)uracil</name>
        <dbReference type="ChEBI" id="CHEBI:15934"/>
    </ligand>
</feature>
<dbReference type="SUPFAM" id="SSF52121">
    <property type="entry name" value="Lumazine synthase"/>
    <property type="match status" value="1"/>
</dbReference>
<evidence type="ECO:0000256" key="6">
    <source>
        <dbReference type="ARBA" id="ARBA00048785"/>
    </source>
</evidence>
<dbReference type="GO" id="GO:0000906">
    <property type="term" value="F:6,7-dimethyl-8-ribityllumazine synthase activity"/>
    <property type="evidence" value="ECO:0007669"/>
    <property type="project" value="UniProtKB-EC"/>
</dbReference>
<dbReference type="EMBL" id="JAGHKO010000004">
    <property type="protein sequence ID" value="MBO9201808.1"/>
    <property type="molecule type" value="Genomic_DNA"/>
</dbReference>
<feature type="binding site" evidence="7">
    <location>
        <begin position="102"/>
        <end position="103"/>
    </location>
    <ligand>
        <name>(2S)-2-hydroxy-3-oxobutyl phosphate</name>
        <dbReference type="ChEBI" id="CHEBI:58830"/>
    </ligand>
</feature>